<dbReference type="AlphaFoldDB" id="W9WCQ9"/>
<name>W9WCQ9_9EURO</name>
<protein>
    <submittedName>
        <fullName evidence="2">Uncharacterized protein</fullName>
    </submittedName>
</protein>
<evidence type="ECO:0000313" key="2">
    <source>
        <dbReference type="EMBL" id="EXJ62331.1"/>
    </source>
</evidence>
<feature type="signal peptide" evidence="1">
    <location>
        <begin position="1"/>
        <end position="19"/>
    </location>
</feature>
<comment type="caution">
    <text evidence="2">The sequence shown here is derived from an EMBL/GenBank/DDBJ whole genome shotgun (WGS) entry which is preliminary data.</text>
</comment>
<dbReference type="Proteomes" id="UP000019473">
    <property type="component" value="Unassembled WGS sequence"/>
</dbReference>
<dbReference type="InterPro" id="IPR022185">
    <property type="entry name" value="DUF3712"/>
</dbReference>
<sequence>MALLIVVTIIVVFPIPYVAFPNTAQDAINNAELMVTSQSILVPSMKNFQLEQTTVFVTNSSERATLDPWDGSLCLAPDCRTPFVRVRVPGAQAGSGTQIQISNTAEIINVTEFNKYTRMALGRDEYNFYLVGKGMLHKGAWPATTVAYNKKITMRGLQHDVLPNHHSPLGKRHQGKRTISIPNPSVSQFELGDLTMNMSVDGMPVGTASLPNVFIAAGNNSIPMTATTNVMAVAGLVSGPYKSGVLPVDVVVTSVIYDGEHIPWYEQALAALSLRLDLGVIPALQESGLAGIPGLGAAFVWADVT</sequence>
<dbReference type="eggNOG" id="ENOG502S22Q">
    <property type="taxonomic scope" value="Eukaryota"/>
</dbReference>
<gene>
    <name evidence="2" type="ORF">A1O7_02765</name>
</gene>
<dbReference type="HOGENOM" id="CLU_035244_1_0_1"/>
<reference evidence="2 3" key="1">
    <citation type="submission" date="2013-03" db="EMBL/GenBank/DDBJ databases">
        <title>The Genome Sequence of Cladophialophora yegresii CBS 114405.</title>
        <authorList>
            <consortium name="The Broad Institute Genomics Platform"/>
            <person name="Cuomo C."/>
            <person name="de Hoog S."/>
            <person name="Gorbushina A."/>
            <person name="Walker B."/>
            <person name="Young S.K."/>
            <person name="Zeng Q."/>
            <person name="Gargeya S."/>
            <person name="Fitzgerald M."/>
            <person name="Haas B."/>
            <person name="Abouelleil A."/>
            <person name="Allen A.W."/>
            <person name="Alvarado L."/>
            <person name="Arachchi H.M."/>
            <person name="Berlin A.M."/>
            <person name="Chapman S.B."/>
            <person name="Gainer-Dewar J."/>
            <person name="Goldberg J."/>
            <person name="Griggs A."/>
            <person name="Gujja S."/>
            <person name="Hansen M."/>
            <person name="Howarth C."/>
            <person name="Imamovic A."/>
            <person name="Ireland A."/>
            <person name="Larimer J."/>
            <person name="McCowan C."/>
            <person name="Murphy C."/>
            <person name="Pearson M."/>
            <person name="Poon T.W."/>
            <person name="Priest M."/>
            <person name="Roberts A."/>
            <person name="Saif S."/>
            <person name="Shea T."/>
            <person name="Sisk P."/>
            <person name="Sykes S."/>
            <person name="Wortman J."/>
            <person name="Nusbaum C."/>
            <person name="Birren B."/>
        </authorList>
    </citation>
    <scope>NUCLEOTIDE SEQUENCE [LARGE SCALE GENOMIC DNA]</scope>
    <source>
        <strain evidence="2 3">CBS 114405</strain>
    </source>
</reference>
<evidence type="ECO:0000313" key="3">
    <source>
        <dbReference type="Proteomes" id="UP000019473"/>
    </source>
</evidence>
<dbReference type="GeneID" id="19177370"/>
<feature type="chain" id="PRO_5004931955" evidence="1">
    <location>
        <begin position="20"/>
        <end position="305"/>
    </location>
</feature>
<keyword evidence="3" id="KW-1185">Reference proteome</keyword>
<dbReference type="PANTHER" id="PTHR35895:SF1">
    <property type="entry name" value="LIPID-BINDING SERUM GLYCOPROTEIN C-TERMINAL DOMAIN-CONTAINING PROTEIN"/>
    <property type="match status" value="1"/>
</dbReference>
<accession>W9WCQ9</accession>
<evidence type="ECO:0000256" key="1">
    <source>
        <dbReference type="SAM" id="SignalP"/>
    </source>
</evidence>
<dbReference type="PANTHER" id="PTHR35895">
    <property type="entry name" value="CHROMOSOME 16, WHOLE GENOME SHOTGUN SEQUENCE"/>
    <property type="match status" value="1"/>
</dbReference>
<dbReference type="VEuPathDB" id="FungiDB:A1O7_02765"/>
<dbReference type="EMBL" id="AMGW01000002">
    <property type="protein sequence ID" value="EXJ62331.1"/>
    <property type="molecule type" value="Genomic_DNA"/>
</dbReference>
<dbReference type="RefSeq" id="XP_007754985.1">
    <property type="nucleotide sequence ID" value="XM_007756795.1"/>
</dbReference>
<dbReference type="OrthoDB" id="10039566at2759"/>
<dbReference type="Pfam" id="PF12505">
    <property type="entry name" value="DUF3712"/>
    <property type="match status" value="1"/>
</dbReference>
<dbReference type="GO" id="GO:0000329">
    <property type="term" value="C:fungal-type vacuole membrane"/>
    <property type="evidence" value="ECO:0007669"/>
    <property type="project" value="InterPro"/>
</dbReference>
<dbReference type="InterPro" id="IPR046368">
    <property type="entry name" value="Tag1"/>
</dbReference>
<keyword evidence="1" id="KW-0732">Signal</keyword>
<dbReference type="STRING" id="1182544.W9WCQ9"/>
<proteinExistence type="predicted"/>
<organism evidence="2 3">
    <name type="scientific">Cladophialophora yegresii CBS 114405</name>
    <dbReference type="NCBI Taxonomy" id="1182544"/>
    <lineage>
        <taxon>Eukaryota</taxon>
        <taxon>Fungi</taxon>
        <taxon>Dikarya</taxon>
        <taxon>Ascomycota</taxon>
        <taxon>Pezizomycotina</taxon>
        <taxon>Eurotiomycetes</taxon>
        <taxon>Chaetothyriomycetidae</taxon>
        <taxon>Chaetothyriales</taxon>
        <taxon>Herpotrichiellaceae</taxon>
        <taxon>Cladophialophora</taxon>
    </lineage>
</organism>